<comment type="caution">
    <text evidence="2">The sequence shown here is derived from an EMBL/GenBank/DDBJ whole genome shotgun (WGS) entry which is preliminary data.</text>
</comment>
<evidence type="ECO:0000256" key="1">
    <source>
        <dbReference type="SAM" id="SignalP"/>
    </source>
</evidence>
<dbReference type="PROSITE" id="PS51257">
    <property type="entry name" value="PROKAR_LIPOPROTEIN"/>
    <property type="match status" value="1"/>
</dbReference>
<feature type="signal peptide" evidence="1">
    <location>
        <begin position="1"/>
        <end position="20"/>
    </location>
</feature>
<feature type="chain" id="PRO_5030817413" description="DUF3558 domain-containing protein" evidence="1">
    <location>
        <begin position="21"/>
        <end position="191"/>
    </location>
</feature>
<dbReference type="AlphaFoldDB" id="A0A7Y9ZIX2"/>
<gene>
    <name evidence="2" type="ORF">BJ993_002308</name>
</gene>
<organism evidence="2 3">
    <name type="scientific">Nocardioides aromaticivorans</name>
    <dbReference type="NCBI Taxonomy" id="200618"/>
    <lineage>
        <taxon>Bacteria</taxon>
        <taxon>Bacillati</taxon>
        <taxon>Actinomycetota</taxon>
        <taxon>Actinomycetes</taxon>
        <taxon>Propionibacteriales</taxon>
        <taxon>Nocardioidaceae</taxon>
        <taxon>Nocardioides</taxon>
    </lineage>
</organism>
<keyword evidence="1" id="KW-0732">Signal</keyword>
<evidence type="ECO:0008006" key="4">
    <source>
        <dbReference type="Google" id="ProtNLM"/>
    </source>
</evidence>
<name>A0A7Y9ZIX2_9ACTN</name>
<protein>
    <recommendedName>
        <fullName evidence="4">DUF3558 domain-containing protein</fullName>
    </recommendedName>
</protein>
<accession>A0A7Y9ZIX2</accession>
<proteinExistence type="predicted"/>
<dbReference type="EMBL" id="JACBZM010000001">
    <property type="protein sequence ID" value="NYI45228.1"/>
    <property type="molecule type" value="Genomic_DNA"/>
</dbReference>
<sequence length="191" mass="20082">MTHPLRSAAALVVVPALALAACGDDGATGAKPDLPSETPALWNPCDALDAAFIKKHFGATVTEDDGTPTSPDCRFAPEESSGEPVVQANYQQYGGTLDELWKQMGQPEDADVREPEIEGADAARIVVSVVEKQLYVTGFVQTGFLYQVVNVVDPAPFDKERDVRGVTATLTALAEHADAKDAGRASASPTG</sequence>
<reference evidence="2 3" key="1">
    <citation type="submission" date="2020-07" db="EMBL/GenBank/DDBJ databases">
        <title>Sequencing the genomes of 1000 actinobacteria strains.</title>
        <authorList>
            <person name="Klenk H.-P."/>
        </authorList>
    </citation>
    <scope>NUCLEOTIDE SEQUENCE [LARGE SCALE GENOMIC DNA]</scope>
    <source>
        <strain evidence="2 3">DSM 15131</strain>
    </source>
</reference>
<dbReference type="Proteomes" id="UP000562045">
    <property type="component" value="Unassembled WGS sequence"/>
</dbReference>
<dbReference type="RefSeq" id="WP_179648913.1">
    <property type="nucleotide sequence ID" value="NZ_JACBZM010000001.1"/>
</dbReference>
<evidence type="ECO:0000313" key="2">
    <source>
        <dbReference type="EMBL" id="NYI45228.1"/>
    </source>
</evidence>
<evidence type="ECO:0000313" key="3">
    <source>
        <dbReference type="Proteomes" id="UP000562045"/>
    </source>
</evidence>